<organism evidence="2 3">
    <name type="scientific">Arenicella xantha</name>
    <dbReference type="NCBI Taxonomy" id="644221"/>
    <lineage>
        <taxon>Bacteria</taxon>
        <taxon>Pseudomonadati</taxon>
        <taxon>Pseudomonadota</taxon>
        <taxon>Gammaproteobacteria</taxon>
        <taxon>Arenicellales</taxon>
        <taxon>Arenicellaceae</taxon>
        <taxon>Arenicella</taxon>
    </lineage>
</organism>
<dbReference type="Proteomes" id="UP000253083">
    <property type="component" value="Unassembled WGS sequence"/>
</dbReference>
<dbReference type="InParanoid" id="A0A395JH31"/>
<evidence type="ECO:0000259" key="1">
    <source>
        <dbReference type="Pfam" id="PF13472"/>
    </source>
</evidence>
<dbReference type="Pfam" id="PF13472">
    <property type="entry name" value="Lipase_GDSL_2"/>
    <property type="match status" value="1"/>
</dbReference>
<evidence type="ECO:0000313" key="2">
    <source>
        <dbReference type="EMBL" id="RBP48849.1"/>
    </source>
</evidence>
<dbReference type="PANTHER" id="PTHR30383">
    <property type="entry name" value="THIOESTERASE 1/PROTEASE 1/LYSOPHOSPHOLIPASE L1"/>
    <property type="match status" value="1"/>
</dbReference>
<dbReference type="PANTHER" id="PTHR30383:SF24">
    <property type="entry name" value="THIOESTERASE 1_PROTEASE 1_LYSOPHOSPHOLIPASE L1"/>
    <property type="match status" value="1"/>
</dbReference>
<dbReference type="Gene3D" id="3.40.50.1110">
    <property type="entry name" value="SGNH hydrolase"/>
    <property type="match status" value="1"/>
</dbReference>
<dbReference type="InterPro" id="IPR013830">
    <property type="entry name" value="SGNH_hydro"/>
</dbReference>
<dbReference type="CDD" id="cd01822">
    <property type="entry name" value="Lysophospholipase_L1_like"/>
    <property type="match status" value="1"/>
</dbReference>
<dbReference type="InterPro" id="IPR051532">
    <property type="entry name" value="Ester_Hydrolysis_Enzymes"/>
</dbReference>
<accession>A0A395JH31</accession>
<proteinExistence type="predicted"/>
<dbReference type="EMBL" id="QNRT01000005">
    <property type="protein sequence ID" value="RBP48849.1"/>
    <property type="molecule type" value="Genomic_DNA"/>
</dbReference>
<dbReference type="SUPFAM" id="SSF52266">
    <property type="entry name" value="SGNH hydrolase"/>
    <property type="match status" value="1"/>
</dbReference>
<gene>
    <name evidence="2" type="ORF">DFR28_105188</name>
</gene>
<sequence length="232" mass="25384">MPNVKSRDVSHTVNNSHMITNRSKIKFTLTILFSILLLSTNVSGKAAAAKRVVIYGDSLSAAFGMDLEQGWATLLAESLAPNHTVINASISGDTSAAGLARLPLTLAEFKPDVLILELGANDGLRGLPIDSMKQNLENMIKLGQDSGAKVALVGISLPASYGPRYIDQFRKTYVDLAEQYNLPFIDFYREEFFLKPGYIQEDGLHPTAITQPLVRDIVIEFLNENSLLSDAE</sequence>
<feature type="domain" description="SGNH hydrolase-type esterase" evidence="1">
    <location>
        <begin position="55"/>
        <end position="208"/>
    </location>
</feature>
<comment type="caution">
    <text evidence="2">The sequence shown here is derived from an EMBL/GenBank/DDBJ whole genome shotgun (WGS) entry which is preliminary data.</text>
</comment>
<name>A0A395JH31_9GAMM</name>
<evidence type="ECO:0000313" key="3">
    <source>
        <dbReference type="Proteomes" id="UP000253083"/>
    </source>
</evidence>
<dbReference type="InterPro" id="IPR036514">
    <property type="entry name" value="SGNH_hydro_sf"/>
</dbReference>
<reference evidence="2 3" key="1">
    <citation type="submission" date="2018-06" db="EMBL/GenBank/DDBJ databases">
        <title>Genomic Encyclopedia of Type Strains, Phase IV (KMG-IV): sequencing the most valuable type-strain genomes for metagenomic binning, comparative biology and taxonomic classification.</title>
        <authorList>
            <person name="Goeker M."/>
        </authorList>
    </citation>
    <scope>NUCLEOTIDE SEQUENCE [LARGE SCALE GENOMIC DNA]</scope>
    <source>
        <strain evidence="2 3">DSM 24032</strain>
    </source>
</reference>
<keyword evidence="3" id="KW-1185">Reference proteome</keyword>
<protein>
    <submittedName>
        <fullName evidence="2">Acyl-CoA thioesterase-1</fullName>
    </submittedName>
</protein>
<dbReference type="AlphaFoldDB" id="A0A395JH31"/>
<dbReference type="FunCoup" id="A0A395JH31">
    <property type="interactions" value="95"/>
</dbReference>
<dbReference type="GO" id="GO:0004622">
    <property type="term" value="F:phosphatidylcholine lysophospholipase activity"/>
    <property type="evidence" value="ECO:0007669"/>
    <property type="project" value="TreeGrafter"/>
</dbReference>